<keyword evidence="4" id="KW-1185">Reference proteome</keyword>
<evidence type="ECO:0000313" key="3">
    <source>
        <dbReference type="EMBL" id="GGG75456.1"/>
    </source>
</evidence>
<comment type="caution">
    <text evidence="3">The sequence shown here is derived from an EMBL/GenBank/DDBJ whole genome shotgun (WGS) entry which is preliminary data.</text>
</comment>
<feature type="compositionally biased region" description="Low complexity" evidence="2">
    <location>
        <begin position="21"/>
        <end position="32"/>
    </location>
</feature>
<evidence type="ECO:0000256" key="2">
    <source>
        <dbReference type="SAM" id="MobiDB-lite"/>
    </source>
</evidence>
<keyword evidence="1" id="KW-0175">Coiled coil</keyword>
<dbReference type="AlphaFoldDB" id="A0A917M4T7"/>
<evidence type="ECO:0000313" key="4">
    <source>
        <dbReference type="Proteomes" id="UP000622860"/>
    </source>
</evidence>
<dbReference type="Proteomes" id="UP000622860">
    <property type="component" value="Unassembled WGS sequence"/>
</dbReference>
<feature type="compositionally biased region" description="Polar residues" evidence="2">
    <location>
        <begin position="57"/>
        <end position="68"/>
    </location>
</feature>
<accession>A0A917M4T7</accession>
<feature type="region of interest" description="Disordered" evidence="2">
    <location>
        <begin position="1"/>
        <end position="73"/>
    </location>
</feature>
<proteinExistence type="predicted"/>
<organism evidence="3 4">
    <name type="scientific">Virgibacillus oceani</name>
    <dbReference type="NCBI Taxonomy" id="1479511"/>
    <lineage>
        <taxon>Bacteria</taxon>
        <taxon>Bacillati</taxon>
        <taxon>Bacillota</taxon>
        <taxon>Bacilli</taxon>
        <taxon>Bacillales</taxon>
        <taxon>Bacillaceae</taxon>
        <taxon>Virgibacillus</taxon>
    </lineage>
</organism>
<dbReference type="RefSeq" id="WP_188455289.1">
    <property type="nucleotide sequence ID" value="NZ_BMFR01000007.1"/>
</dbReference>
<protein>
    <submittedName>
        <fullName evidence="3">Uncharacterized protein</fullName>
    </submittedName>
</protein>
<gene>
    <name evidence="3" type="ORF">GCM10011398_20350</name>
</gene>
<feature type="compositionally biased region" description="Polar residues" evidence="2">
    <location>
        <begin position="33"/>
        <end position="48"/>
    </location>
</feature>
<reference evidence="3" key="1">
    <citation type="journal article" date="2014" name="Int. J. Syst. Evol. Microbiol.">
        <title>Complete genome sequence of Corynebacterium casei LMG S-19264T (=DSM 44701T), isolated from a smear-ripened cheese.</title>
        <authorList>
            <consortium name="US DOE Joint Genome Institute (JGI-PGF)"/>
            <person name="Walter F."/>
            <person name="Albersmeier A."/>
            <person name="Kalinowski J."/>
            <person name="Ruckert C."/>
        </authorList>
    </citation>
    <scope>NUCLEOTIDE SEQUENCE</scope>
    <source>
        <strain evidence="3">CGMCC 1.12754</strain>
    </source>
</reference>
<reference evidence="3" key="2">
    <citation type="submission" date="2020-09" db="EMBL/GenBank/DDBJ databases">
        <authorList>
            <person name="Sun Q."/>
            <person name="Zhou Y."/>
        </authorList>
    </citation>
    <scope>NUCLEOTIDE SEQUENCE</scope>
    <source>
        <strain evidence="3">CGMCC 1.12754</strain>
    </source>
</reference>
<feature type="coiled-coil region" evidence="1">
    <location>
        <begin position="90"/>
        <end position="127"/>
    </location>
</feature>
<dbReference type="EMBL" id="BMFR01000007">
    <property type="protein sequence ID" value="GGG75456.1"/>
    <property type="molecule type" value="Genomic_DNA"/>
</dbReference>
<sequence length="142" mass="15863">MSSYNSYTPGWGYYPEERNRNGNFGENQGQRNIGANETNSGKQSQMGPKSNGMGHNPTLQNNTTQKNGNLHGYQPFAYSNNLYNGTGSEMDYLIRMMRNLNEQLDTLTQLMAQNNQLLQTMHDQEDTKCVQGSGGGAVIVRM</sequence>
<name>A0A917M4T7_9BACI</name>
<evidence type="ECO:0000256" key="1">
    <source>
        <dbReference type="SAM" id="Coils"/>
    </source>
</evidence>